<evidence type="ECO:0000259" key="4">
    <source>
        <dbReference type="Pfam" id="PF16383"/>
    </source>
</evidence>
<evidence type="ECO:0000313" key="9">
    <source>
        <dbReference type="EMBL" id="RGX06299.1"/>
    </source>
</evidence>
<evidence type="ECO:0000313" key="6">
    <source>
        <dbReference type="EMBL" id="KAA4536988.1"/>
    </source>
</evidence>
<evidence type="ECO:0000313" key="7">
    <source>
        <dbReference type="EMBL" id="KAA4630334.1"/>
    </source>
</evidence>
<evidence type="ECO:0000313" key="10">
    <source>
        <dbReference type="Proteomes" id="UP000286031"/>
    </source>
</evidence>
<evidence type="ECO:0000313" key="13">
    <source>
        <dbReference type="Proteomes" id="UP000478493"/>
    </source>
</evidence>
<comment type="caution">
    <text evidence="9">The sequence shown here is derived from an EMBL/GenBank/DDBJ whole genome shotgun (WGS) entry which is preliminary data.</text>
</comment>
<evidence type="ECO:0000313" key="8">
    <source>
        <dbReference type="EMBL" id="MDC7957167.1"/>
    </source>
</evidence>
<evidence type="ECO:0000313" key="12">
    <source>
        <dbReference type="Proteomes" id="UP000473905"/>
    </source>
</evidence>
<organism evidence="9 10">
    <name type="scientific">Bacteroides ovatus</name>
    <dbReference type="NCBI Taxonomy" id="28116"/>
    <lineage>
        <taxon>Bacteria</taxon>
        <taxon>Pseudomonadati</taxon>
        <taxon>Bacteroidota</taxon>
        <taxon>Bacteroidia</taxon>
        <taxon>Bacteroidales</taxon>
        <taxon>Bacteroidaceae</taxon>
        <taxon>Bacteroides</taxon>
    </lineage>
</organism>
<evidence type="ECO:0000313" key="11">
    <source>
        <dbReference type="Proteomes" id="UP000424805"/>
    </source>
</evidence>
<keyword evidence="12" id="KW-1185">Reference proteome</keyword>
<dbReference type="Pfam" id="PF16318">
    <property type="entry name" value="DUF4957"/>
    <property type="match status" value="1"/>
</dbReference>
<dbReference type="EMBL" id="VWFP01000001">
    <property type="protein sequence ID" value="KAA4630334.1"/>
    <property type="molecule type" value="Genomic_DNA"/>
</dbReference>
<reference evidence="9 10" key="1">
    <citation type="submission" date="2018-08" db="EMBL/GenBank/DDBJ databases">
        <title>A genome reference for cultivated species of the human gut microbiota.</title>
        <authorList>
            <person name="Zou Y."/>
            <person name="Xue W."/>
            <person name="Luo G."/>
        </authorList>
    </citation>
    <scope>NUCLEOTIDE SEQUENCE [LARGE SCALE GENOMIC DNA]</scope>
    <source>
        <strain evidence="9 10">AF04-46</strain>
    </source>
</reference>
<dbReference type="SUPFAM" id="SSF51126">
    <property type="entry name" value="Pectin lyase-like"/>
    <property type="match status" value="1"/>
</dbReference>
<dbReference type="Proteomes" id="UP000473905">
    <property type="component" value="Unassembled WGS sequence"/>
</dbReference>
<dbReference type="GeneID" id="29453992"/>
<dbReference type="RefSeq" id="WP_004300477.1">
    <property type="nucleotide sequence ID" value="NZ_BAABYJ010000001.1"/>
</dbReference>
<dbReference type="AlphaFoldDB" id="A0A413EHQ7"/>
<evidence type="ECO:0000256" key="1">
    <source>
        <dbReference type="SAM" id="MobiDB-lite"/>
    </source>
</evidence>
<dbReference type="PROSITE" id="PS51257">
    <property type="entry name" value="PROKAR_LIPOPROTEIN"/>
    <property type="match status" value="1"/>
</dbReference>
<name>A0A413EHQ7_BACOV</name>
<dbReference type="EMBL" id="VWGP01000007">
    <property type="protein sequence ID" value="KAA4536988.1"/>
    <property type="molecule type" value="Genomic_DNA"/>
</dbReference>
<dbReference type="EMBL" id="QSBI01000040">
    <property type="protein sequence ID" value="RGX06299.1"/>
    <property type="molecule type" value="Genomic_DNA"/>
</dbReference>
<keyword evidence="8" id="KW-0449">Lipoprotein</keyword>
<reference evidence="11 12" key="2">
    <citation type="journal article" date="2019" name="Nat. Med.">
        <title>A library of human gut bacterial isolates paired with longitudinal multiomics data enables mechanistic microbiome research.</title>
        <authorList>
            <person name="Poyet M."/>
            <person name="Groussin M."/>
            <person name="Gibbons S.M."/>
            <person name="Avila-Pacheco J."/>
            <person name="Jiang X."/>
            <person name="Kearney S.M."/>
            <person name="Perrotta A.R."/>
            <person name="Berdy B."/>
            <person name="Zhao S."/>
            <person name="Lieberman T.D."/>
            <person name="Swanson P.K."/>
            <person name="Smith M."/>
            <person name="Roesemann S."/>
            <person name="Alexander J.E."/>
            <person name="Rich S.A."/>
            <person name="Livny J."/>
            <person name="Vlamakis H."/>
            <person name="Clish C."/>
            <person name="Bullock K."/>
            <person name="Deik A."/>
            <person name="Scott J."/>
            <person name="Pierce K.A."/>
            <person name="Xavier R.J."/>
            <person name="Alm E.J."/>
        </authorList>
    </citation>
    <scope>NUCLEOTIDE SEQUENCE [LARGE SCALE GENOMIC DNA]</scope>
    <source>
        <strain evidence="5 12">BIOML-A134</strain>
        <strain evidence="7 11">BIOML-A15</strain>
        <strain evidence="6 13">BIOML-A41</strain>
    </source>
</reference>
<dbReference type="EMBL" id="JAQQPO010000002">
    <property type="protein sequence ID" value="MDC7957167.1"/>
    <property type="molecule type" value="Genomic_DNA"/>
</dbReference>
<gene>
    <name evidence="9" type="ORF">DWV35_22530</name>
    <name evidence="6" type="ORF">F3B85_11465</name>
    <name evidence="7" type="ORF">F3B90_00775</name>
    <name evidence="5" type="ORF">F3D66_23865</name>
    <name evidence="8" type="ORF">PQ628_03005</name>
</gene>
<sequence>MKSKMKIKMKIAGKLWGLSAILLFVSCAKGFDDNETFSGGVTNAQLESPVIDDNSFSTLTNSDGTESVKITWPVVMGAGGYLLNVDLIEDPADPTVTTENPVVVMQDSVVDGSSVVFTKTEDATYKIKIKTLGNEKLNNKEAQESTDFKYVALVPATTIPVGEDIAEYINNQLKDSDKEQAFALEAGKSYVLNGIVDFRLNVITLRSTDKDNRPTVKVGASGGFMTQAGLKIKFINFDCSEMTGAGFLTLSGEPSETISIKSLGYDKDEANQDGYIINKPVIIQECNIKNLQNSLLYGNKKPWTLRDFRITDCIVQMNNAGSNGVINLYGATGTIKDMTIKNSTFYNLVKNSSAYFIRYQNNSQPWKYFGKSDNTSTHIISNNTFCKTFSNKDFGNNIPNDKTSMTQKVEYNIFYDVYRLYQYLQSNNKKSTVGNTIWGVDGGTPNGNDTGGRKDDNGNPFATLEDPAFVGPFLQELDLLKTNGGVDFEPKGAEAVKNKGGDPRWYK</sequence>
<dbReference type="Proteomes" id="UP000286031">
    <property type="component" value="Unassembled WGS sequence"/>
</dbReference>
<protein>
    <submittedName>
        <fullName evidence="9">DUF4957 domain-containing protein</fullName>
    </submittedName>
    <submittedName>
        <fullName evidence="8">DUF4992 family lipoprotein</fullName>
    </submittedName>
</protein>
<evidence type="ECO:0000259" key="3">
    <source>
        <dbReference type="Pfam" id="PF16318"/>
    </source>
</evidence>
<dbReference type="Pfam" id="PF16383">
    <property type="entry name" value="DUF4992"/>
    <property type="match status" value="1"/>
</dbReference>
<dbReference type="InterPro" id="IPR032155">
    <property type="entry name" value="DUF4992"/>
</dbReference>
<dbReference type="KEGG" id="boa:Bovatus_00588"/>
<dbReference type="Proteomes" id="UP000478493">
    <property type="component" value="Unassembled WGS sequence"/>
</dbReference>
<proteinExistence type="predicted"/>
<feature type="signal peptide" evidence="2">
    <location>
        <begin position="1"/>
        <end position="30"/>
    </location>
</feature>
<feature type="region of interest" description="Disordered" evidence="1">
    <location>
        <begin position="441"/>
        <end position="460"/>
    </location>
</feature>
<accession>A0A413EHQ7</accession>
<feature type="chain" id="PRO_5044602287" evidence="2">
    <location>
        <begin position="31"/>
        <end position="507"/>
    </location>
</feature>
<evidence type="ECO:0000256" key="2">
    <source>
        <dbReference type="SAM" id="SignalP"/>
    </source>
</evidence>
<dbReference type="EMBL" id="VWKB01000040">
    <property type="protein sequence ID" value="KAA4091013.1"/>
    <property type="molecule type" value="Genomic_DNA"/>
</dbReference>
<evidence type="ECO:0000313" key="5">
    <source>
        <dbReference type="EMBL" id="KAA4091013.1"/>
    </source>
</evidence>
<dbReference type="Proteomes" id="UP001215078">
    <property type="component" value="Unassembled WGS sequence"/>
</dbReference>
<dbReference type="InterPro" id="IPR032530">
    <property type="entry name" value="DUF4957"/>
</dbReference>
<dbReference type="InterPro" id="IPR011050">
    <property type="entry name" value="Pectin_lyase_fold/virulence"/>
</dbReference>
<dbReference type="Proteomes" id="UP000424805">
    <property type="component" value="Unassembled WGS sequence"/>
</dbReference>
<keyword evidence="2" id="KW-0732">Signal</keyword>
<reference evidence="8" key="3">
    <citation type="submission" date="2022-10" db="EMBL/GenBank/DDBJ databases">
        <title>Human gut microbiome strain richness.</title>
        <authorList>
            <person name="Chen-Liaw A."/>
        </authorList>
    </citation>
    <scope>NUCLEOTIDE SEQUENCE</scope>
    <source>
        <strain evidence="8">RTP21484st1_H8_RTP21484_190118</strain>
    </source>
</reference>
<feature type="domain" description="DUF4957" evidence="3">
    <location>
        <begin position="190"/>
        <end position="347"/>
    </location>
</feature>
<feature type="domain" description="DUF4992" evidence="4">
    <location>
        <begin position="2"/>
        <end position="177"/>
    </location>
</feature>